<proteinExistence type="predicted"/>
<gene>
    <name evidence="2" type="ORF">BerOc1_02269</name>
</gene>
<accession>A0A1J5MWJ6</accession>
<dbReference type="AlphaFoldDB" id="A0A1J5MWJ6"/>
<dbReference type="RefSeq" id="WP_165610813.1">
    <property type="nucleotide sequence ID" value="NZ_LKAQ01000004.1"/>
</dbReference>
<dbReference type="EMBL" id="LKAQ01000004">
    <property type="protein sequence ID" value="OIQ50338.1"/>
    <property type="molecule type" value="Genomic_DNA"/>
</dbReference>
<evidence type="ECO:0008006" key="4">
    <source>
        <dbReference type="Google" id="ProtNLM"/>
    </source>
</evidence>
<comment type="caution">
    <text evidence="2">The sequence shown here is derived from an EMBL/GenBank/DDBJ whole genome shotgun (WGS) entry which is preliminary data.</text>
</comment>
<dbReference type="Proteomes" id="UP000181901">
    <property type="component" value="Unassembled WGS sequence"/>
</dbReference>
<keyword evidence="3" id="KW-1185">Reference proteome</keyword>
<keyword evidence="1" id="KW-0175">Coiled coil</keyword>
<reference evidence="2 3" key="1">
    <citation type="submission" date="2015-09" db="EMBL/GenBank/DDBJ databases">
        <title>Genome of Desulfovibrio dechloracetivorans BerOc1, a mercury methylating strain isolated from highly hydrocarbons and metals contaminated coastal sediments.</title>
        <authorList>
            <person name="Goni Urriza M."/>
            <person name="Gassie C."/>
            <person name="Bouchez O."/>
            <person name="Klopp C."/>
            <person name="Ranchou-Peyruse A."/>
            <person name="Remy G."/>
        </authorList>
    </citation>
    <scope>NUCLEOTIDE SEQUENCE [LARGE SCALE GENOMIC DNA]</scope>
    <source>
        <strain evidence="2 3">BerOc1</strain>
    </source>
</reference>
<evidence type="ECO:0000313" key="3">
    <source>
        <dbReference type="Proteomes" id="UP000181901"/>
    </source>
</evidence>
<protein>
    <recommendedName>
        <fullName evidence="4">Cell division protein ZapB</fullName>
    </recommendedName>
</protein>
<sequence length="58" mass="6941">MELVAKLEERFNGLLNKVAELKEENQRLREEAEAERRLRTDIESRIDTLLEKIETELE</sequence>
<organism evidence="2 3">
    <name type="scientific">Pseudodesulfovibrio hydrargyri</name>
    <dbReference type="NCBI Taxonomy" id="2125990"/>
    <lineage>
        <taxon>Bacteria</taxon>
        <taxon>Pseudomonadati</taxon>
        <taxon>Thermodesulfobacteriota</taxon>
        <taxon>Desulfovibrionia</taxon>
        <taxon>Desulfovibrionales</taxon>
        <taxon>Desulfovibrionaceae</taxon>
    </lineage>
</organism>
<feature type="coiled-coil region" evidence="1">
    <location>
        <begin position="4"/>
        <end position="45"/>
    </location>
</feature>
<evidence type="ECO:0000256" key="1">
    <source>
        <dbReference type="SAM" id="Coils"/>
    </source>
</evidence>
<name>A0A1J5MWJ6_9BACT</name>
<evidence type="ECO:0000313" key="2">
    <source>
        <dbReference type="EMBL" id="OIQ50338.1"/>
    </source>
</evidence>